<dbReference type="RefSeq" id="XP_009059767.1">
    <property type="nucleotide sequence ID" value="XM_009061519.1"/>
</dbReference>
<sequence length="286" mass="30433">MWREVVTVCLVLTGVACLDKRNIVEYLSHQTEYSTLVSLVSQAGLVDTLSNIKFATVFAPTNAAFATVPTATLDSLRNNTQLLRRVLLNHVTNHSLISPQLQDNERYDNLIGGSFIFKNDGNTITVNGVKISGTDTIVANGVIHTIDGVLLPPEGDIVTYLAKHDDKFSDLFAAIVVAGLDGTLKGGVFTLFAPNDKAFNAVIGSIPTDQTKLADLLKYHVVSGSVFSNELKDGQKVSTLTGQQLTVSISNNGVKIGGATVVQADINTNSGVIHEIDGVLIPPSTS</sequence>
<feature type="domain" description="FAS1" evidence="2">
    <location>
        <begin position="20"/>
        <end position="150"/>
    </location>
</feature>
<gene>
    <name evidence="3" type="ORF">LOTGIDRAFT_164994</name>
</gene>
<dbReference type="CTD" id="20239887"/>
<keyword evidence="4" id="KW-1185">Reference proteome</keyword>
<evidence type="ECO:0000313" key="4">
    <source>
        <dbReference type="Proteomes" id="UP000030746"/>
    </source>
</evidence>
<dbReference type="GO" id="GO:0005615">
    <property type="term" value="C:extracellular space"/>
    <property type="evidence" value="ECO:0007669"/>
    <property type="project" value="TreeGrafter"/>
</dbReference>
<dbReference type="SUPFAM" id="SSF82153">
    <property type="entry name" value="FAS1 domain"/>
    <property type="match status" value="2"/>
</dbReference>
<dbReference type="InterPro" id="IPR050904">
    <property type="entry name" value="Adhesion/Biosynth-related"/>
</dbReference>
<dbReference type="PROSITE" id="PS51257">
    <property type="entry name" value="PROKAR_LIPOPROTEIN"/>
    <property type="match status" value="1"/>
</dbReference>
<reference evidence="3 4" key="1">
    <citation type="journal article" date="2013" name="Nature">
        <title>Insights into bilaterian evolution from three spiralian genomes.</title>
        <authorList>
            <person name="Simakov O."/>
            <person name="Marletaz F."/>
            <person name="Cho S.J."/>
            <person name="Edsinger-Gonzales E."/>
            <person name="Havlak P."/>
            <person name="Hellsten U."/>
            <person name="Kuo D.H."/>
            <person name="Larsson T."/>
            <person name="Lv J."/>
            <person name="Arendt D."/>
            <person name="Savage R."/>
            <person name="Osoegawa K."/>
            <person name="de Jong P."/>
            <person name="Grimwood J."/>
            <person name="Chapman J.A."/>
            <person name="Shapiro H."/>
            <person name="Aerts A."/>
            <person name="Otillar R.P."/>
            <person name="Terry A.Y."/>
            <person name="Boore J.L."/>
            <person name="Grigoriev I.V."/>
            <person name="Lindberg D.R."/>
            <person name="Seaver E.C."/>
            <person name="Weisblat D.A."/>
            <person name="Putnam N.H."/>
            <person name="Rokhsar D.S."/>
        </authorList>
    </citation>
    <scope>NUCLEOTIDE SEQUENCE [LARGE SCALE GENOMIC DNA]</scope>
</reference>
<feature type="chain" id="PRO_5004716702" description="FAS1 domain-containing protein" evidence="1">
    <location>
        <begin position="18"/>
        <end position="286"/>
    </location>
</feature>
<dbReference type="PANTHER" id="PTHR10900:SF77">
    <property type="entry name" value="FI19380P1"/>
    <property type="match status" value="1"/>
</dbReference>
<dbReference type="FunFam" id="2.30.180.10:FF:000032">
    <property type="entry name" value="Fasciclin domain-containing protein, putative"/>
    <property type="match status" value="2"/>
</dbReference>
<dbReference type="Pfam" id="PF02469">
    <property type="entry name" value="Fasciclin"/>
    <property type="match status" value="2"/>
</dbReference>
<dbReference type="SMART" id="SM00554">
    <property type="entry name" value="FAS1"/>
    <property type="match status" value="2"/>
</dbReference>
<dbReference type="InterPro" id="IPR036378">
    <property type="entry name" value="FAS1_dom_sf"/>
</dbReference>
<dbReference type="PANTHER" id="PTHR10900">
    <property type="entry name" value="PERIOSTIN-RELATED"/>
    <property type="match status" value="1"/>
</dbReference>
<dbReference type="OMA" id="YHIINRT"/>
<evidence type="ECO:0000313" key="3">
    <source>
        <dbReference type="EMBL" id="ESO89402.1"/>
    </source>
</evidence>
<dbReference type="PROSITE" id="PS50213">
    <property type="entry name" value="FAS1"/>
    <property type="match status" value="2"/>
</dbReference>
<evidence type="ECO:0000259" key="2">
    <source>
        <dbReference type="PROSITE" id="PS50213"/>
    </source>
</evidence>
<feature type="domain" description="FAS1" evidence="2">
    <location>
        <begin position="155"/>
        <end position="280"/>
    </location>
</feature>
<dbReference type="AlphaFoldDB" id="V3ZYE9"/>
<dbReference type="KEGG" id="lgi:LOTGIDRAFT_164994"/>
<keyword evidence="1" id="KW-0732">Signal</keyword>
<dbReference type="InterPro" id="IPR000782">
    <property type="entry name" value="FAS1_domain"/>
</dbReference>
<accession>V3ZYE9</accession>
<dbReference type="HOGENOM" id="CLU_031281_1_0_1"/>
<organism evidence="3 4">
    <name type="scientific">Lottia gigantea</name>
    <name type="common">Giant owl limpet</name>
    <dbReference type="NCBI Taxonomy" id="225164"/>
    <lineage>
        <taxon>Eukaryota</taxon>
        <taxon>Metazoa</taxon>
        <taxon>Spiralia</taxon>
        <taxon>Lophotrochozoa</taxon>
        <taxon>Mollusca</taxon>
        <taxon>Gastropoda</taxon>
        <taxon>Patellogastropoda</taxon>
        <taxon>Lottioidea</taxon>
        <taxon>Lottiidae</taxon>
        <taxon>Lottia</taxon>
    </lineage>
</organism>
<dbReference type="GeneID" id="20239887"/>
<dbReference type="EMBL" id="KB202591">
    <property type="protein sequence ID" value="ESO89402.1"/>
    <property type="molecule type" value="Genomic_DNA"/>
</dbReference>
<feature type="signal peptide" evidence="1">
    <location>
        <begin position="1"/>
        <end position="17"/>
    </location>
</feature>
<protein>
    <recommendedName>
        <fullName evidence="2">FAS1 domain-containing protein</fullName>
    </recommendedName>
</protein>
<proteinExistence type="predicted"/>
<dbReference type="Gene3D" id="2.30.180.10">
    <property type="entry name" value="FAS1 domain"/>
    <property type="match status" value="2"/>
</dbReference>
<dbReference type="Proteomes" id="UP000030746">
    <property type="component" value="Unassembled WGS sequence"/>
</dbReference>
<evidence type="ECO:0000256" key="1">
    <source>
        <dbReference type="SAM" id="SignalP"/>
    </source>
</evidence>
<name>V3ZYE9_LOTGI</name>
<dbReference type="OrthoDB" id="286301at2759"/>